<evidence type="ECO:0000256" key="3">
    <source>
        <dbReference type="ARBA" id="ARBA00022960"/>
    </source>
</evidence>
<evidence type="ECO:0000256" key="4">
    <source>
        <dbReference type="ARBA" id="ARBA00022984"/>
    </source>
</evidence>
<dbReference type="Gene3D" id="3.40.630.30">
    <property type="match status" value="2"/>
</dbReference>
<dbReference type="SUPFAM" id="SSF55729">
    <property type="entry name" value="Acyl-CoA N-acyltransferases (Nat)"/>
    <property type="match status" value="2"/>
</dbReference>
<reference evidence="9 10" key="1">
    <citation type="submission" date="2020-02" db="EMBL/GenBank/DDBJ databases">
        <title>Geodermatophilus sabuli CPCC 205279 I12A-02694.</title>
        <authorList>
            <person name="Jiang Z."/>
        </authorList>
    </citation>
    <scope>NUCLEOTIDE SEQUENCE [LARGE SCALE GENOMIC DNA]</scope>
    <source>
        <strain evidence="9 10">I12A-02694</strain>
    </source>
</reference>
<evidence type="ECO:0000256" key="6">
    <source>
        <dbReference type="ARBA" id="ARBA00023316"/>
    </source>
</evidence>
<dbReference type="PANTHER" id="PTHR36174:SF1">
    <property type="entry name" value="LIPID II:GLYCINE GLYCYLTRANSFERASE"/>
    <property type="match status" value="1"/>
</dbReference>
<feature type="domain" description="BioF2-like acetyltransferase" evidence="8">
    <location>
        <begin position="176"/>
        <end position="297"/>
    </location>
</feature>
<keyword evidence="10" id="KW-1185">Reference proteome</keyword>
<gene>
    <name evidence="9" type="ORF">GCU56_14360</name>
</gene>
<dbReference type="GO" id="GO:0016755">
    <property type="term" value="F:aminoacyltransferase activity"/>
    <property type="evidence" value="ECO:0007669"/>
    <property type="project" value="InterPro"/>
</dbReference>
<dbReference type="InterPro" id="IPR003447">
    <property type="entry name" value="FEMABX"/>
</dbReference>
<sequence>MTSRPVPTDPAHVEVQLHVEPAPDLLARWDRLVTSATGTDVTQLSVWARVRALEGFRSTYLFAHRGCHLVGGAQVLLRHVRGLGEIGYVAYGPIVDSDDTAAAPALARALATLTGVRVLFVQPPEGGHDARRALLEHGFRPSSAGIAPTGSVRLDLTASEEDILSRWPARQRAWTRRWAREGVTVRQGDERDIDLLAQLMAAAADARGYARPPRPEYLRHLYDELSRTGNVALFIGEVRGVPTTADLVTMCGTTVRGRLCGFDRSGDGGKLLVPAATRWEIIRWAKRTGYRWFDFGGLSEQVLADAVDAGVTSSKDWPGPDQAKLRYGGVPFRYPGPVELIRPRLLRQVYDAANGCAWGRAQLRRAQVQLRSRRQPPPPRPTARPQEREGRR</sequence>
<dbReference type="InterPro" id="IPR050644">
    <property type="entry name" value="PG_Glycine_Bridge_Synth"/>
</dbReference>
<evidence type="ECO:0000256" key="2">
    <source>
        <dbReference type="ARBA" id="ARBA00022679"/>
    </source>
</evidence>
<evidence type="ECO:0000313" key="10">
    <source>
        <dbReference type="Proteomes" id="UP000470246"/>
    </source>
</evidence>
<dbReference type="PANTHER" id="PTHR36174">
    <property type="entry name" value="LIPID II:GLYCINE GLYCYLTRANSFERASE"/>
    <property type="match status" value="1"/>
</dbReference>
<dbReference type="RefSeq" id="WP_163482415.1">
    <property type="nucleotide sequence ID" value="NZ_JAAGWF010000015.1"/>
</dbReference>
<name>A0A7K3W2D7_9ACTN</name>
<dbReference type="Pfam" id="PF13480">
    <property type="entry name" value="Acetyltransf_6"/>
    <property type="match status" value="1"/>
</dbReference>
<dbReference type="EMBL" id="JAAGWF010000015">
    <property type="protein sequence ID" value="NEK59051.1"/>
    <property type="molecule type" value="Genomic_DNA"/>
</dbReference>
<protein>
    <submittedName>
        <fullName evidence="9">GNAT family N-acetyltransferase</fullName>
    </submittedName>
</protein>
<evidence type="ECO:0000259" key="8">
    <source>
        <dbReference type="Pfam" id="PF13480"/>
    </source>
</evidence>
<comment type="similarity">
    <text evidence="1">Belongs to the FemABX family.</text>
</comment>
<keyword evidence="2 9" id="KW-0808">Transferase</keyword>
<evidence type="ECO:0000256" key="7">
    <source>
        <dbReference type="SAM" id="MobiDB-lite"/>
    </source>
</evidence>
<dbReference type="InterPro" id="IPR038740">
    <property type="entry name" value="BioF2-like_GNAT_dom"/>
</dbReference>
<dbReference type="Proteomes" id="UP000470246">
    <property type="component" value="Unassembled WGS sequence"/>
</dbReference>
<evidence type="ECO:0000256" key="5">
    <source>
        <dbReference type="ARBA" id="ARBA00023315"/>
    </source>
</evidence>
<comment type="caution">
    <text evidence="9">The sequence shown here is derived from an EMBL/GenBank/DDBJ whole genome shotgun (WGS) entry which is preliminary data.</text>
</comment>
<evidence type="ECO:0000256" key="1">
    <source>
        <dbReference type="ARBA" id="ARBA00009943"/>
    </source>
</evidence>
<keyword evidence="4" id="KW-0573">Peptidoglycan synthesis</keyword>
<dbReference type="GO" id="GO:0008360">
    <property type="term" value="P:regulation of cell shape"/>
    <property type="evidence" value="ECO:0007669"/>
    <property type="project" value="UniProtKB-KW"/>
</dbReference>
<dbReference type="GO" id="GO:0009252">
    <property type="term" value="P:peptidoglycan biosynthetic process"/>
    <property type="evidence" value="ECO:0007669"/>
    <property type="project" value="UniProtKB-KW"/>
</dbReference>
<evidence type="ECO:0000313" key="9">
    <source>
        <dbReference type="EMBL" id="NEK59051.1"/>
    </source>
</evidence>
<feature type="region of interest" description="Disordered" evidence="7">
    <location>
        <begin position="368"/>
        <end position="392"/>
    </location>
</feature>
<dbReference type="GO" id="GO:0071555">
    <property type="term" value="P:cell wall organization"/>
    <property type="evidence" value="ECO:0007669"/>
    <property type="project" value="UniProtKB-KW"/>
</dbReference>
<accession>A0A7K3W2D7</accession>
<dbReference type="AlphaFoldDB" id="A0A7K3W2D7"/>
<keyword evidence="5" id="KW-0012">Acyltransferase</keyword>
<keyword evidence="6" id="KW-0961">Cell wall biogenesis/degradation</keyword>
<dbReference type="PROSITE" id="PS51191">
    <property type="entry name" value="FEMABX"/>
    <property type="match status" value="1"/>
</dbReference>
<proteinExistence type="inferred from homology"/>
<organism evidence="9 10">
    <name type="scientific">Geodermatophilus sabuli</name>
    <dbReference type="NCBI Taxonomy" id="1564158"/>
    <lineage>
        <taxon>Bacteria</taxon>
        <taxon>Bacillati</taxon>
        <taxon>Actinomycetota</taxon>
        <taxon>Actinomycetes</taxon>
        <taxon>Geodermatophilales</taxon>
        <taxon>Geodermatophilaceae</taxon>
        <taxon>Geodermatophilus</taxon>
    </lineage>
</organism>
<keyword evidence="3" id="KW-0133">Cell shape</keyword>
<dbReference type="InterPro" id="IPR016181">
    <property type="entry name" value="Acyl_CoA_acyltransferase"/>
</dbReference>